<keyword evidence="8" id="KW-1185">Reference proteome</keyword>
<dbReference type="SUPFAM" id="SSF46785">
    <property type="entry name" value="Winged helix' DNA-binding domain"/>
    <property type="match status" value="1"/>
</dbReference>
<dbReference type="PANTHER" id="PTHR30346">
    <property type="entry name" value="TRANSCRIPTIONAL DUAL REGULATOR HCAR-RELATED"/>
    <property type="match status" value="1"/>
</dbReference>
<evidence type="ECO:0000259" key="6">
    <source>
        <dbReference type="PROSITE" id="PS50931"/>
    </source>
</evidence>
<evidence type="ECO:0000313" key="7">
    <source>
        <dbReference type="EMBL" id="GMA36303.1"/>
    </source>
</evidence>
<dbReference type="PANTHER" id="PTHR30346:SF0">
    <property type="entry name" value="HCA OPERON TRANSCRIPTIONAL ACTIVATOR HCAR"/>
    <property type="match status" value="1"/>
</dbReference>
<evidence type="ECO:0000256" key="2">
    <source>
        <dbReference type="ARBA" id="ARBA00023015"/>
    </source>
</evidence>
<comment type="caution">
    <text evidence="7">The sequence shown here is derived from an EMBL/GenBank/DDBJ whole genome shotgun (WGS) entry which is preliminary data.</text>
</comment>
<dbReference type="InterPro" id="IPR036390">
    <property type="entry name" value="WH_DNA-bd_sf"/>
</dbReference>
<keyword evidence="4" id="KW-0804">Transcription</keyword>
<keyword evidence="2" id="KW-0805">Transcription regulation</keyword>
<evidence type="ECO:0000256" key="4">
    <source>
        <dbReference type="ARBA" id="ARBA00023163"/>
    </source>
</evidence>
<dbReference type="Proteomes" id="UP001157125">
    <property type="component" value="Unassembled WGS sequence"/>
</dbReference>
<accession>A0ABQ6IHV3</accession>
<protein>
    <recommendedName>
        <fullName evidence="6">HTH lysR-type domain-containing protein</fullName>
    </recommendedName>
</protein>
<dbReference type="PRINTS" id="PR00039">
    <property type="entry name" value="HTHLYSR"/>
</dbReference>
<evidence type="ECO:0000256" key="5">
    <source>
        <dbReference type="SAM" id="MobiDB-lite"/>
    </source>
</evidence>
<keyword evidence="3" id="KW-0238">DNA-binding</keyword>
<gene>
    <name evidence="7" type="ORF">GCM10025876_25070</name>
</gene>
<sequence>MAHGTSGLTLQQLRYFIEVAAEGSISAAADVLYVAQPTMSAAMKDLESRVGRALLVRSTRGISLTDDGAEFLGYARQVVEQVALLEQRYLGRPPSRRLLGVSTQHYSFAVDAFVRMVKASEAAEYEFALRETRTWDIIEDVRTLRSELGILYRNDFNRKVIDKLLRDSGLAFRTLFLARPHIFVARSNPLARRASATLADLEGLPRLTFDQGANNSFYFAEEILSTLSSEQEIRVSDRATIFNLMIGLGGYTISTGIVSGEPGPRDCRDPARRRRSHRDRVDWPCRDPADPAGGALPRGGACRGLGVRGRGARVALLVRRIRQPSLPHFEPVAAAPRRCEWPMRGFRRRVGLPSGSNCRAGRGRAGAGGRGSVGRGPYQARRPRQARGPGRAPALPGPRWRPPTTAASCRCRRP</sequence>
<feature type="domain" description="HTH lysR-type" evidence="6">
    <location>
        <begin position="8"/>
        <end position="65"/>
    </location>
</feature>
<dbReference type="Gene3D" id="1.10.10.10">
    <property type="entry name" value="Winged helix-like DNA-binding domain superfamily/Winged helix DNA-binding domain"/>
    <property type="match status" value="1"/>
</dbReference>
<dbReference type="EMBL" id="BSUN01000001">
    <property type="protein sequence ID" value="GMA36303.1"/>
    <property type="molecule type" value="Genomic_DNA"/>
</dbReference>
<proteinExistence type="inferred from homology"/>
<feature type="compositionally biased region" description="Low complexity" evidence="5">
    <location>
        <begin position="375"/>
        <end position="394"/>
    </location>
</feature>
<dbReference type="PROSITE" id="PS50931">
    <property type="entry name" value="HTH_LYSR"/>
    <property type="match status" value="1"/>
</dbReference>
<dbReference type="InterPro" id="IPR000847">
    <property type="entry name" value="LysR_HTH_N"/>
</dbReference>
<reference evidence="8" key="1">
    <citation type="journal article" date="2019" name="Int. J. Syst. Evol. Microbiol.">
        <title>The Global Catalogue of Microorganisms (GCM) 10K type strain sequencing project: providing services to taxonomists for standard genome sequencing and annotation.</title>
        <authorList>
            <consortium name="The Broad Institute Genomics Platform"/>
            <consortium name="The Broad Institute Genome Sequencing Center for Infectious Disease"/>
            <person name="Wu L."/>
            <person name="Ma J."/>
        </authorList>
    </citation>
    <scope>NUCLEOTIDE SEQUENCE [LARGE SCALE GENOMIC DNA]</scope>
    <source>
        <strain evidence="8">NBRC 112299</strain>
    </source>
</reference>
<comment type="similarity">
    <text evidence="1">Belongs to the LysR transcriptional regulatory family.</text>
</comment>
<dbReference type="Gene3D" id="3.40.190.10">
    <property type="entry name" value="Periplasmic binding protein-like II"/>
    <property type="match status" value="2"/>
</dbReference>
<dbReference type="InterPro" id="IPR036388">
    <property type="entry name" value="WH-like_DNA-bd_sf"/>
</dbReference>
<organism evidence="7 8">
    <name type="scientific">Demequina litorisediminis</name>
    <dbReference type="NCBI Taxonomy" id="1849022"/>
    <lineage>
        <taxon>Bacteria</taxon>
        <taxon>Bacillati</taxon>
        <taxon>Actinomycetota</taxon>
        <taxon>Actinomycetes</taxon>
        <taxon>Micrococcales</taxon>
        <taxon>Demequinaceae</taxon>
        <taxon>Demequina</taxon>
    </lineage>
</organism>
<feature type="region of interest" description="Disordered" evidence="5">
    <location>
        <begin position="351"/>
        <end position="414"/>
    </location>
</feature>
<evidence type="ECO:0000256" key="1">
    <source>
        <dbReference type="ARBA" id="ARBA00009437"/>
    </source>
</evidence>
<evidence type="ECO:0000256" key="3">
    <source>
        <dbReference type="ARBA" id="ARBA00023125"/>
    </source>
</evidence>
<feature type="compositionally biased region" description="Gly residues" evidence="5">
    <location>
        <begin position="363"/>
        <end position="374"/>
    </location>
</feature>
<feature type="region of interest" description="Disordered" evidence="5">
    <location>
        <begin position="259"/>
        <end position="298"/>
    </location>
</feature>
<dbReference type="SUPFAM" id="SSF53850">
    <property type="entry name" value="Periplasmic binding protein-like II"/>
    <property type="match status" value="1"/>
</dbReference>
<name>A0ABQ6IHV3_9MICO</name>
<dbReference type="Pfam" id="PF00126">
    <property type="entry name" value="HTH_1"/>
    <property type="match status" value="1"/>
</dbReference>
<evidence type="ECO:0000313" key="8">
    <source>
        <dbReference type="Proteomes" id="UP001157125"/>
    </source>
</evidence>
<feature type="compositionally biased region" description="Basic and acidic residues" evidence="5">
    <location>
        <begin position="279"/>
        <end position="289"/>
    </location>
</feature>